<protein>
    <submittedName>
        <fullName evidence="1">Uncharacterized protein</fullName>
    </submittedName>
</protein>
<name>A0A0F9ERX2_9ZZZZ</name>
<proteinExistence type="predicted"/>
<dbReference type="AlphaFoldDB" id="A0A0F9ERX2"/>
<dbReference type="EMBL" id="LAZR01035774">
    <property type="protein sequence ID" value="KKL26613.1"/>
    <property type="molecule type" value="Genomic_DNA"/>
</dbReference>
<sequence length="92" mass="9695">EFRRLSGAGKQGVISVTVASEPVATDLEHIIKLFKEADPAAIAAFRKLMDSVAAMAGGNPTDILTALIASVEHEIQSSVEQPAVYGDVEDTQ</sequence>
<gene>
    <name evidence="1" type="ORF">LCGC14_2393560</name>
</gene>
<reference evidence="1" key="1">
    <citation type="journal article" date="2015" name="Nature">
        <title>Complex archaea that bridge the gap between prokaryotes and eukaryotes.</title>
        <authorList>
            <person name="Spang A."/>
            <person name="Saw J.H."/>
            <person name="Jorgensen S.L."/>
            <person name="Zaremba-Niedzwiedzka K."/>
            <person name="Martijn J."/>
            <person name="Lind A.E."/>
            <person name="van Eijk R."/>
            <person name="Schleper C."/>
            <person name="Guy L."/>
            <person name="Ettema T.J."/>
        </authorList>
    </citation>
    <scope>NUCLEOTIDE SEQUENCE</scope>
</reference>
<comment type="caution">
    <text evidence="1">The sequence shown here is derived from an EMBL/GenBank/DDBJ whole genome shotgun (WGS) entry which is preliminary data.</text>
</comment>
<feature type="non-terminal residue" evidence="1">
    <location>
        <position position="1"/>
    </location>
</feature>
<organism evidence="1">
    <name type="scientific">marine sediment metagenome</name>
    <dbReference type="NCBI Taxonomy" id="412755"/>
    <lineage>
        <taxon>unclassified sequences</taxon>
        <taxon>metagenomes</taxon>
        <taxon>ecological metagenomes</taxon>
    </lineage>
</organism>
<evidence type="ECO:0000313" key="1">
    <source>
        <dbReference type="EMBL" id="KKL26613.1"/>
    </source>
</evidence>
<accession>A0A0F9ERX2</accession>